<sequence length="864" mass="96883">MNTTLKNYLFSFILLFSSVAWITAQPVRETTLLNRSWRFILGDPAQAAFVHFDDSQWQPVGLPHSFSLPYFMSKDFYTGYGWYRRHLEMDRSDLKGLVFLEFDGVFQEAEIFVNGKKAGNHLGGYTGFQIEITPYLQCGNNLIAIRVNNLWRADIAPRAGEHTFSGGIYRNVRLVRKSHHYIDWCGVGITTPDLEARSGTSTRVKVETDVVNAGKKAVNLRLVTCIFSPHGKVLAKVESDSMLAAGQRLCYSQLTPEIEHPQLWSPTSPTLYKVESKLYMGKQLCDATVETFGFRWVKWTADRGFFLNGNHHYFHGANVHQDQAGWGDAVTEAAQRRDIKMMKEAGFDFIRGSHYPHSPAFSQACDEEGMLFWSEAPFWGIGGYRGDGYWDCSAYPVTPSDTAAFEQSALRQLEEMIRIHRNHPSIVVWSMSNEPFFSESSTLPGVQRLLHRMVERTHQLDPTRLAAIGGAQRPLGENRIDRIGDMAGYNGDGATQPDFQQPGIPSIVAEYGSVTADRPGNYAPGWGDLDANEAWRGVSWRSGQAIWCGFDHGSIAGSALGKMGIVDYFRIPKRAWYWYRRAYRGIEPPVWPIQGKPVALRLEVIGNKEVLADGTDDVQLLVTVVDSTGRDLSNNVPVDLCVTKGPGEFPTGKSICFRANSDIRIQDGKAAISLRAYYSGKCIVEARSPGLKTATVSIDFIGAPAFCPGQSVEAVNRPYTSFIRETTASLQRFGRNNPTFSTSHLDGYDAGMATDECDSSFWQAELTDDAPRLTIDTEKMLEVKRLRFVFPPINVNRHFTIEISNDRQHWQSLAKVVLQGEQTIYEWKVDTGTSTPRGRFVSICWDEPETAMVGEVEIYGIVCR</sequence>
<organism evidence="8 10">
    <name type="scientific">Phocaeicola vulgatus</name>
    <name type="common">Bacteroides vulgatus</name>
    <dbReference type="NCBI Taxonomy" id="821"/>
    <lineage>
        <taxon>Bacteria</taxon>
        <taxon>Pseudomonadati</taxon>
        <taxon>Bacteroidota</taxon>
        <taxon>Bacteroidia</taxon>
        <taxon>Bacteroidales</taxon>
        <taxon>Bacteroidaceae</taxon>
        <taxon>Phocaeicola</taxon>
    </lineage>
</organism>
<dbReference type="InterPro" id="IPR013783">
    <property type="entry name" value="Ig-like_fold"/>
</dbReference>
<protein>
    <submittedName>
        <fullName evidence="8">Beta-galactosidase</fullName>
    </submittedName>
</protein>
<dbReference type="InterPro" id="IPR036156">
    <property type="entry name" value="Beta-gal/glucu_dom_sf"/>
</dbReference>
<dbReference type="Pfam" id="PF02836">
    <property type="entry name" value="Glyco_hydro_2_C"/>
    <property type="match status" value="1"/>
</dbReference>
<dbReference type="InterPro" id="IPR006101">
    <property type="entry name" value="Glyco_hydro_2"/>
</dbReference>
<evidence type="ECO:0000256" key="2">
    <source>
        <dbReference type="ARBA" id="ARBA00022801"/>
    </source>
</evidence>
<dbReference type="InterPro" id="IPR051913">
    <property type="entry name" value="GH2_Domain-Containing"/>
</dbReference>
<evidence type="ECO:0000313" key="7">
    <source>
        <dbReference type="EMBL" id="KAB3853902.1"/>
    </source>
</evidence>
<name>A0A412LTL1_PHOVU</name>
<proteinExistence type="inferred from homology"/>
<feature type="domain" description="Glycosyl hydrolases family 2 sugar binding" evidence="6">
    <location>
        <begin position="77"/>
        <end position="177"/>
    </location>
</feature>
<gene>
    <name evidence="8" type="ORF">F9Z94_19360</name>
    <name evidence="7" type="ORF">GAS29_15660</name>
</gene>
<dbReference type="Gene3D" id="2.60.40.10">
    <property type="entry name" value="Immunoglobulins"/>
    <property type="match status" value="2"/>
</dbReference>
<evidence type="ECO:0000313" key="10">
    <source>
        <dbReference type="Proteomes" id="UP000462885"/>
    </source>
</evidence>
<comment type="similarity">
    <text evidence="1">Belongs to the glycosyl hydrolase 2 family.</text>
</comment>
<dbReference type="RefSeq" id="WP_117916526.1">
    <property type="nucleotide sequence ID" value="NZ_JADMQI010000036.1"/>
</dbReference>
<evidence type="ECO:0000259" key="5">
    <source>
        <dbReference type="Pfam" id="PF02836"/>
    </source>
</evidence>
<evidence type="ECO:0000256" key="1">
    <source>
        <dbReference type="ARBA" id="ARBA00007401"/>
    </source>
</evidence>
<dbReference type="EMBL" id="WCIF01000032">
    <property type="protein sequence ID" value="KAB5433615.1"/>
    <property type="molecule type" value="Genomic_DNA"/>
</dbReference>
<evidence type="ECO:0000313" key="9">
    <source>
        <dbReference type="Proteomes" id="UP000441522"/>
    </source>
</evidence>
<keyword evidence="3" id="KW-0326">Glycosidase</keyword>
<dbReference type="AlphaFoldDB" id="A0A412LTL1"/>
<dbReference type="InterPro" id="IPR006104">
    <property type="entry name" value="Glyco_hydro_2_N"/>
</dbReference>
<evidence type="ECO:0000259" key="6">
    <source>
        <dbReference type="Pfam" id="PF02837"/>
    </source>
</evidence>
<dbReference type="EMBL" id="WCWW01000039">
    <property type="protein sequence ID" value="KAB3853902.1"/>
    <property type="molecule type" value="Genomic_DNA"/>
</dbReference>
<dbReference type="InterPro" id="IPR006103">
    <property type="entry name" value="Glyco_hydro_2_cat"/>
</dbReference>
<dbReference type="PANTHER" id="PTHR42732">
    <property type="entry name" value="BETA-GALACTOSIDASE"/>
    <property type="match status" value="1"/>
</dbReference>
<dbReference type="Proteomes" id="UP000462885">
    <property type="component" value="Unassembled WGS sequence"/>
</dbReference>
<dbReference type="PANTHER" id="PTHR42732:SF1">
    <property type="entry name" value="BETA-MANNOSIDASE"/>
    <property type="match status" value="1"/>
</dbReference>
<reference evidence="7 9" key="1">
    <citation type="journal article" date="2019" name="Nat. Med.">
        <title>A library of human gut bacterial isolates paired with longitudinal multiomics data enables mechanistic microbiome research.</title>
        <authorList>
            <person name="Poyet M."/>
            <person name="Groussin M."/>
            <person name="Gibbons S.M."/>
            <person name="Avila-Pacheco J."/>
            <person name="Jiang X."/>
            <person name="Kearney S.M."/>
            <person name="Perrotta A.R."/>
            <person name="Berdy B."/>
            <person name="Zhao S."/>
            <person name="Lieberman T.D."/>
            <person name="Swanson P.K."/>
            <person name="Smith M."/>
            <person name="Roesemann S."/>
            <person name="Alexander J.E."/>
            <person name="Rich S.A."/>
            <person name="Livny J."/>
            <person name="Vlamakis H."/>
            <person name="Clish C."/>
            <person name="Bullock K."/>
            <person name="Deik A."/>
            <person name="Scott J."/>
            <person name="Pierce K.A."/>
            <person name="Xavier R.J."/>
            <person name="Alm E.J."/>
        </authorList>
    </citation>
    <scope>NUCLEOTIDE SEQUENCE [LARGE SCALE GENOMIC DNA]</scope>
    <source>
        <strain evidence="7 9">BIOML-A5</strain>
    </source>
</reference>
<dbReference type="Pfam" id="PF00703">
    <property type="entry name" value="Glyco_hydro_2"/>
    <property type="match status" value="1"/>
</dbReference>
<comment type="caution">
    <text evidence="8">The sequence shown here is derived from an EMBL/GenBank/DDBJ whole genome shotgun (WGS) entry which is preliminary data.</text>
</comment>
<dbReference type="InterPro" id="IPR006102">
    <property type="entry name" value="Ig-like_GH2"/>
</dbReference>
<dbReference type="PRINTS" id="PR00132">
    <property type="entry name" value="GLHYDRLASE2"/>
</dbReference>
<dbReference type="InterPro" id="IPR008979">
    <property type="entry name" value="Galactose-bd-like_sf"/>
</dbReference>
<evidence type="ECO:0000313" key="8">
    <source>
        <dbReference type="EMBL" id="KAB5433615.1"/>
    </source>
</evidence>
<evidence type="ECO:0000256" key="3">
    <source>
        <dbReference type="ARBA" id="ARBA00023295"/>
    </source>
</evidence>
<dbReference type="SUPFAM" id="SSF49303">
    <property type="entry name" value="beta-Galactosidase/glucuronidase domain"/>
    <property type="match status" value="1"/>
</dbReference>
<dbReference type="SUPFAM" id="SSF51445">
    <property type="entry name" value="(Trans)glycosidases"/>
    <property type="match status" value="1"/>
</dbReference>
<dbReference type="Gene3D" id="3.20.20.80">
    <property type="entry name" value="Glycosidases"/>
    <property type="match status" value="1"/>
</dbReference>
<reference evidence="8 10" key="2">
    <citation type="submission" date="2019-10" db="EMBL/GenBank/DDBJ databases">
        <title>Genome Sequence and Assembly of iSURF_14.</title>
        <authorList>
            <person name="Wucher B.R."/>
            <person name="Ruoff K.L."/>
            <person name="Price C.E."/>
            <person name="Valls R.R."/>
            <person name="O'Toole G.A."/>
        </authorList>
    </citation>
    <scope>NUCLEOTIDE SEQUENCE [LARGE SCALE GENOMIC DNA]</scope>
    <source>
        <strain evidence="8 10">ANK132K_3B</strain>
    </source>
</reference>
<keyword evidence="2" id="KW-0378">Hydrolase</keyword>
<evidence type="ECO:0000259" key="4">
    <source>
        <dbReference type="Pfam" id="PF00703"/>
    </source>
</evidence>
<dbReference type="Proteomes" id="UP000441522">
    <property type="component" value="Unassembled WGS sequence"/>
</dbReference>
<dbReference type="GO" id="GO:0005975">
    <property type="term" value="P:carbohydrate metabolic process"/>
    <property type="evidence" value="ECO:0007669"/>
    <property type="project" value="InterPro"/>
</dbReference>
<dbReference type="SUPFAM" id="SSF49785">
    <property type="entry name" value="Galactose-binding domain-like"/>
    <property type="match status" value="2"/>
</dbReference>
<feature type="domain" description="Glycoside hydrolase family 2 immunoglobulin-like beta-sandwich" evidence="4">
    <location>
        <begin position="190"/>
        <end position="295"/>
    </location>
</feature>
<accession>A0A412LTL1</accession>
<feature type="domain" description="Glycoside hydrolase family 2 catalytic" evidence="5">
    <location>
        <begin position="302"/>
        <end position="471"/>
    </location>
</feature>
<dbReference type="Gene3D" id="2.60.120.260">
    <property type="entry name" value="Galactose-binding domain-like"/>
    <property type="match status" value="2"/>
</dbReference>
<dbReference type="Pfam" id="PF02837">
    <property type="entry name" value="Glyco_hydro_2_N"/>
    <property type="match status" value="1"/>
</dbReference>
<dbReference type="GO" id="GO:0004553">
    <property type="term" value="F:hydrolase activity, hydrolyzing O-glycosyl compounds"/>
    <property type="evidence" value="ECO:0007669"/>
    <property type="project" value="InterPro"/>
</dbReference>
<dbReference type="InterPro" id="IPR017853">
    <property type="entry name" value="GH"/>
</dbReference>